<evidence type="ECO:0000313" key="1">
    <source>
        <dbReference type="EMBL" id="KAI9457427.1"/>
    </source>
</evidence>
<dbReference type="EMBL" id="JAGFNK010000221">
    <property type="protein sequence ID" value="KAI9457427.1"/>
    <property type="molecule type" value="Genomic_DNA"/>
</dbReference>
<dbReference type="Proteomes" id="UP001207468">
    <property type="component" value="Unassembled WGS sequence"/>
</dbReference>
<keyword evidence="2" id="KW-1185">Reference proteome</keyword>
<sequence length="263" mass="29344">MITQGAGTATRFSQGAWRGDRLGWGARRHWSIQLIVAGERGGEMWKSRESFHEQDWEKENGTAGYRPGGSADYSHGVRGMMEISGDLEENWGLREMVACTEHLFSAAKVRLRKQATFMNPSRSVTDITPHPKAENLSNAGSALSTHACWILHICGPKAEERAANPVPIAGSMAYGMPLHLSGDPSNFANPAHSPLARYRIAAYHPPHPRLLTLRHLGPLVARFHIMMVREPLIINPVSRAEVVVPAKVYNRLRVRIHRVFTRH</sequence>
<evidence type="ECO:0000313" key="2">
    <source>
        <dbReference type="Proteomes" id="UP001207468"/>
    </source>
</evidence>
<gene>
    <name evidence="1" type="ORF">F5148DRAFT_1151176</name>
</gene>
<comment type="caution">
    <text evidence="1">The sequence shown here is derived from an EMBL/GenBank/DDBJ whole genome shotgun (WGS) entry which is preliminary data.</text>
</comment>
<name>A0ACC0U1A9_9AGAM</name>
<proteinExistence type="predicted"/>
<accession>A0ACC0U1A9</accession>
<protein>
    <submittedName>
        <fullName evidence="1">Uncharacterized protein</fullName>
    </submittedName>
</protein>
<organism evidence="1 2">
    <name type="scientific">Russula earlei</name>
    <dbReference type="NCBI Taxonomy" id="71964"/>
    <lineage>
        <taxon>Eukaryota</taxon>
        <taxon>Fungi</taxon>
        <taxon>Dikarya</taxon>
        <taxon>Basidiomycota</taxon>
        <taxon>Agaricomycotina</taxon>
        <taxon>Agaricomycetes</taxon>
        <taxon>Russulales</taxon>
        <taxon>Russulaceae</taxon>
        <taxon>Russula</taxon>
    </lineage>
</organism>
<reference evidence="1" key="1">
    <citation type="submission" date="2021-03" db="EMBL/GenBank/DDBJ databases">
        <title>Evolutionary priming and transition to the ectomycorrhizal habit in an iconic lineage of mushroom-forming fungi: is preadaptation a requirement?</title>
        <authorList>
            <consortium name="DOE Joint Genome Institute"/>
            <person name="Looney B.P."/>
            <person name="Miyauchi S."/>
            <person name="Morin E."/>
            <person name="Drula E."/>
            <person name="Courty P.E."/>
            <person name="Chicoki N."/>
            <person name="Fauchery L."/>
            <person name="Kohler A."/>
            <person name="Kuo A."/>
            <person name="LaButti K."/>
            <person name="Pangilinan J."/>
            <person name="Lipzen A."/>
            <person name="Riley R."/>
            <person name="Andreopoulos W."/>
            <person name="He G."/>
            <person name="Johnson J."/>
            <person name="Barry K.W."/>
            <person name="Grigoriev I.V."/>
            <person name="Nagy L."/>
            <person name="Hibbett D."/>
            <person name="Henrissat B."/>
            <person name="Matheny P.B."/>
            <person name="Labbe J."/>
            <person name="Martin A.F."/>
        </authorList>
    </citation>
    <scope>NUCLEOTIDE SEQUENCE</scope>
    <source>
        <strain evidence="1">BPL698</strain>
    </source>
</reference>